<dbReference type="CDD" id="cd14274">
    <property type="entry name" value="UBA_ACK1"/>
    <property type="match status" value="1"/>
</dbReference>
<dbReference type="GO" id="GO:0046872">
    <property type="term" value="F:metal ion binding"/>
    <property type="evidence" value="ECO:0007669"/>
    <property type="project" value="UniProtKB-KW"/>
</dbReference>
<keyword evidence="32" id="KW-0968">Cytoplasmic vesicle</keyword>
<dbReference type="CDD" id="cd00174">
    <property type="entry name" value="SH3"/>
    <property type="match status" value="1"/>
</dbReference>
<feature type="domain" description="SH3" evidence="43">
    <location>
        <begin position="680"/>
        <end position="740"/>
    </location>
</feature>
<evidence type="ECO:0000256" key="12">
    <source>
        <dbReference type="ARBA" id="ARBA00022443"/>
    </source>
</evidence>
<keyword evidence="14" id="KW-0488">Methylation</keyword>
<dbReference type="Pfam" id="PF09027">
    <property type="entry name" value="GTPase_binding"/>
    <property type="match status" value="1"/>
</dbReference>
<dbReference type="PROSITE" id="PS00109">
    <property type="entry name" value="PROTEIN_KINASE_TYR"/>
    <property type="match status" value="1"/>
</dbReference>
<dbReference type="FunFam" id="3.30.200.20:FF:000107">
    <property type="entry name" value="Putative activated CDC42 kinase 1"/>
    <property type="match status" value="1"/>
</dbReference>
<dbReference type="GeneTree" id="ENSGT00940000165248"/>
<evidence type="ECO:0000259" key="44">
    <source>
        <dbReference type="PROSITE" id="PS50011"/>
    </source>
</evidence>
<name>A0A493T0V6_ANAPP</name>
<feature type="region of interest" description="Disordered" evidence="42">
    <location>
        <begin position="1044"/>
        <end position="1117"/>
    </location>
</feature>
<feature type="region of interest" description="Disordered" evidence="42">
    <location>
        <begin position="971"/>
        <end position="990"/>
    </location>
</feature>
<feature type="region of interest" description="Disordered" evidence="42">
    <location>
        <begin position="161"/>
        <end position="284"/>
    </location>
</feature>
<dbReference type="Pfam" id="PF14604">
    <property type="entry name" value="SH3_9"/>
    <property type="match status" value="1"/>
</dbReference>
<reference evidence="45" key="3">
    <citation type="submission" date="2025-09" db="UniProtKB">
        <authorList>
            <consortium name="Ensembl"/>
        </authorList>
    </citation>
    <scope>IDENTIFICATION</scope>
</reference>
<evidence type="ECO:0000256" key="25">
    <source>
        <dbReference type="ARBA" id="ARBA00022842"/>
    </source>
</evidence>
<evidence type="ECO:0000256" key="7">
    <source>
        <dbReference type="ARBA" id="ARBA00004514"/>
    </source>
</evidence>
<feature type="binding site" evidence="39 41">
    <location>
        <position position="450"/>
    </location>
    <ligand>
        <name>ATP</name>
        <dbReference type="ChEBI" id="CHEBI:30616"/>
    </ligand>
</feature>
<dbReference type="GO" id="GO:0005524">
    <property type="term" value="F:ATP binding"/>
    <property type="evidence" value="ECO:0007669"/>
    <property type="project" value="UniProtKB-UniRule"/>
</dbReference>
<dbReference type="InterPro" id="IPR049587">
    <property type="entry name" value="TNK-like_SAM"/>
</dbReference>
<evidence type="ECO:0000256" key="40">
    <source>
        <dbReference type="PROSITE-ProRule" id="PRU00192"/>
    </source>
</evidence>
<keyword evidence="25" id="KW-0460">Magnesium</keyword>
<dbReference type="CDD" id="cd09539">
    <property type="entry name" value="SAM_TNK-like"/>
    <property type="match status" value="1"/>
</dbReference>
<dbReference type="GO" id="GO:0005829">
    <property type="term" value="C:cytosol"/>
    <property type="evidence" value="ECO:0007669"/>
    <property type="project" value="UniProtKB-SubCell"/>
</dbReference>
<evidence type="ECO:0000256" key="31">
    <source>
        <dbReference type="ARBA" id="ARBA00023242"/>
    </source>
</evidence>
<evidence type="ECO:0000256" key="4">
    <source>
        <dbReference type="ARBA" id="ARBA00004177"/>
    </source>
</evidence>
<comment type="cofactor">
    <cofactor evidence="1">
        <name>Mg(2+)</name>
        <dbReference type="ChEBI" id="CHEBI:18420"/>
    </cofactor>
</comment>
<feature type="binding site" evidence="39">
    <location>
        <begin position="424"/>
        <end position="432"/>
    </location>
    <ligand>
        <name>ATP</name>
        <dbReference type="ChEBI" id="CHEBI:30616"/>
    </ligand>
</feature>
<dbReference type="SMART" id="SM00326">
    <property type="entry name" value="SH3"/>
    <property type="match status" value="1"/>
</dbReference>
<dbReference type="PANTHER" id="PTHR14254:SF6">
    <property type="entry name" value="NON-SPECIFIC PROTEIN-TYROSINE KINASE"/>
    <property type="match status" value="1"/>
</dbReference>
<dbReference type="GO" id="GO:0030136">
    <property type="term" value="C:clathrin-coated vesicle"/>
    <property type="evidence" value="ECO:0007669"/>
    <property type="project" value="UniProtKB-SubCell"/>
</dbReference>
<keyword evidence="22" id="KW-0967">Endosome</keyword>
<dbReference type="InterPro" id="IPR021619">
    <property type="entry name" value="Mig-6"/>
</dbReference>
<dbReference type="GO" id="GO:0007165">
    <property type="term" value="P:signal transduction"/>
    <property type="evidence" value="ECO:0007669"/>
    <property type="project" value="InterPro"/>
</dbReference>
<evidence type="ECO:0000256" key="30">
    <source>
        <dbReference type="ARBA" id="ARBA00023176"/>
    </source>
</evidence>
<evidence type="ECO:0000256" key="32">
    <source>
        <dbReference type="ARBA" id="ARBA00023329"/>
    </source>
</evidence>
<dbReference type="InterPro" id="IPR015116">
    <property type="entry name" value="Cdc42-bd-like"/>
</dbReference>
<dbReference type="InterPro" id="IPR001245">
    <property type="entry name" value="Ser-Thr/Tyr_kinase_cat_dom"/>
</dbReference>
<dbReference type="GO" id="GO:0045616">
    <property type="term" value="P:regulation of keratinocyte differentiation"/>
    <property type="evidence" value="ECO:0007669"/>
    <property type="project" value="TreeGrafter"/>
</dbReference>
<evidence type="ECO:0000256" key="19">
    <source>
        <dbReference type="ARBA" id="ARBA00022679"/>
    </source>
</evidence>
<dbReference type="SUPFAM" id="SSF56112">
    <property type="entry name" value="Protein kinase-like (PK-like)"/>
    <property type="match status" value="1"/>
</dbReference>
<keyword evidence="46" id="KW-1185">Reference proteome</keyword>
<dbReference type="GO" id="GO:0005768">
    <property type="term" value="C:endosome"/>
    <property type="evidence" value="ECO:0007669"/>
    <property type="project" value="UniProtKB-SubCell"/>
</dbReference>
<dbReference type="InterPro" id="IPR036028">
    <property type="entry name" value="SH3-like_dom_sf"/>
</dbReference>
<keyword evidence="27" id="KW-0965">Cell junction</keyword>
<dbReference type="SUPFAM" id="SSF46934">
    <property type="entry name" value="UBA-like"/>
    <property type="match status" value="1"/>
</dbReference>
<evidence type="ECO:0000256" key="8">
    <source>
        <dbReference type="ARBA" id="ARBA00004536"/>
    </source>
</evidence>
<keyword evidence="23" id="KW-0418">Kinase</keyword>
<dbReference type="Ensembl" id="ENSAPLT00000040135.1">
    <property type="protein sequence ID" value="ENSAPLP00000019451.1"/>
    <property type="gene ID" value="ENSAPLG00000024440.1"/>
</dbReference>
<evidence type="ECO:0000256" key="38">
    <source>
        <dbReference type="PIRSR" id="PIRSR630220-1"/>
    </source>
</evidence>
<dbReference type="STRING" id="8840.ENSAPLP00000019451"/>
<dbReference type="GO" id="GO:0005905">
    <property type="term" value="C:clathrin-coated pit"/>
    <property type="evidence" value="ECO:0007669"/>
    <property type="project" value="UniProtKB-SubCell"/>
</dbReference>
<dbReference type="SMART" id="SM00165">
    <property type="entry name" value="UBA"/>
    <property type="match status" value="1"/>
</dbReference>
<proteinExistence type="inferred from homology"/>
<dbReference type="PRINTS" id="PR00109">
    <property type="entry name" value="TYRKINASE"/>
</dbReference>
<evidence type="ECO:0000313" key="45">
    <source>
        <dbReference type="Ensembl" id="ENSAPLP00000019451.1"/>
    </source>
</evidence>
<dbReference type="InterPro" id="IPR000719">
    <property type="entry name" value="Prot_kinase_dom"/>
</dbReference>
<keyword evidence="30" id="KW-0168">Coated pit</keyword>
<dbReference type="GO" id="GO:0004715">
    <property type="term" value="F:non-membrane spanning protein tyrosine kinase activity"/>
    <property type="evidence" value="ECO:0007669"/>
    <property type="project" value="UniProtKB-EC"/>
</dbReference>
<evidence type="ECO:0000256" key="36">
    <source>
        <dbReference type="ARBA" id="ARBA00072244"/>
    </source>
</evidence>
<keyword evidence="29" id="KW-0829">Tyrosine-protein kinase</keyword>
<evidence type="ECO:0000256" key="35">
    <source>
        <dbReference type="ARBA" id="ARBA00060742"/>
    </source>
</evidence>
<evidence type="ECO:0000256" key="2">
    <source>
        <dbReference type="ARBA" id="ARBA00004123"/>
    </source>
</evidence>
<evidence type="ECO:0000256" key="21">
    <source>
        <dbReference type="ARBA" id="ARBA00022741"/>
    </source>
</evidence>
<dbReference type="EC" id="2.7.10.2" evidence="10"/>
<evidence type="ECO:0000256" key="26">
    <source>
        <dbReference type="ARBA" id="ARBA00022843"/>
    </source>
</evidence>
<keyword evidence="18" id="KW-0254">Endocytosis</keyword>
<dbReference type="InterPro" id="IPR055175">
    <property type="entry name" value="ACK/TNK-like_SAM"/>
</dbReference>
<evidence type="ECO:0000256" key="11">
    <source>
        <dbReference type="ARBA" id="ARBA00012513"/>
    </source>
</evidence>
<dbReference type="EC" id="2.7.11.1" evidence="11"/>
<evidence type="ECO:0000256" key="18">
    <source>
        <dbReference type="ARBA" id="ARBA00022583"/>
    </source>
</evidence>
<dbReference type="InterPro" id="IPR015940">
    <property type="entry name" value="UBA"/>
</dbReference>
<dbReference type="CDD" id="cd14328">
    <property type="entry name" value="UBA_TNK1"/>
    <property type="match status" value="1"/>
</dbReference>
<keyword evidence="24 39" id="KW-0067">ATP-binding</keyword>
<comment type="catalytic activity">
    <reaction evidence="34">
        <text>L-seryl-[protein] + ATP = O-phospho-L-seryl-[protein] + ADP + H(+)</text>
        <dbReference type="Rhea" id="RHEA:17989"/>
        <dbReference type="Rhea" id="RHEA-COMP:9863"/>
        <dbReference type="Rhea" id="RHEA-COMP:11604"/>
        <dbReference type="ChEBI" id="CHEBI:15378"/>
        <dbReference type="ChEBI" id="CHEBI:29999"/>
        <dbReference type="ChEBI" id="CHEBI:30616"/>
        <dbReference type="ChEBI" id="CHEBI:83421"/>
        <dbReference type="ChEBI" id="CHEBI:456216"/>
        <dbReference type="EC" id="2.7.11.1"/>
    </reaction>
</comment>
<sequence length="1304" mass="143768">MRSGLARAPLCSKPPSLPSAGCWGRSGAPGHSCPAPGGAEPLSFPVAPISSLRGEQEPGHGCRVTLPALIWPPTPAGQIPPCTRLVLHGQGTRGCCRASPRCAFWGAPIRPRVWFSTPTGFGAGDGCGISRIPPILTSPSCLAPGDPAASASRALPWLRGRSPDAVLRHRRARGDTGTRSSPARGPQQRSRPGPATFCHVIPRPAPALAAPRQARASPQSPPLAATAAAPAMGERCDYQRLSSAEEEEEMLTPLPHSLSDSTGLRAPRPGGGRHGRPPQQDVTLGMPCRRKLSCSMQSEEGTDWLLELLTELQLQQYFLRIRDELNVTRLSHFEYVKNEDLEKIGMGRPGQRRLWEAVKRRKAMCKRKSWMSKVFSGKRPESELPPQPHSTFRKPPTPPPPDTGGQHSLTCLIRERDLSLFEKLGDGSFGVVRRGEWCTPAGKTLNVAVKCLKTDVLSQPEVLDDFIREVNAMHSLDHKNLIRLYGVVLSHPMKMVTELAPLGSLLDRLRKNQGHFLISTLCQYAIQVAKGMAYLESKRFIHRDLAARNILLASNEQVKIGDFGLMRALPKNDDHYVMQEHRKVPFAWCAPESLKTRTFSHASDTWMFGVTLWEMFTYGQEPWIGLNGSQILHKIDKEGERLPRPEDCPQDVYNVMLQCWAHKPEDRPTFVALRDFLMEAQPTDMRALQDFEEPDKLHIQMNDIITVIEGRAENYWWRGQNKRTLKVGQFPRNTVTSVAGLSAHDISQPLKNSFIHTGHGDTNPQQCWGFPDKIDELYLGNPMDPPDILGVDLTAARPTQLPGRAKRQPPPRPPQPSILLTKPSYDPVSEEDEGLSSGFRKLCLKKPGPGKGLRLAKPSARVPGTKVGERQPGRPPNEGPGSGEVTLIDFGEEVPPASPSPLGELTAPSLAKLAMEAFSLLDKTPPQSPTRALPRPLHPTPVVDWDSRPLPPPPAYDDVAQDEDDFEVCSINSPPGRRGSRAGLPRARERGETNYGFVDEGERAAGLEDNLFLPPKEAKQPSLTQTTEIFEELQQECMKRFNVPRGPAACPADDKPQIPPRVPIPPRPLRRNEPGRWSGELSPASGGEEDRPPQIPPRDPLSQPTSRTPSPMALQVGSPQQRGALCSCLSTSPGKPMPTTQSFALDPKYATPKVIQAQGKDCSKGPCILPIVKDGQKVSSTHYYLLPERPAYLDNNLGPKCLVKASCSLQKIVYDGPDGYRPSEKIRLVQDMVHGVTTEECQAALQNHGWNVQRAIQYLKVEQLFCLGLKSRVECHRVLEMFDWNLAQASSHLLDPCGSSRQKR</sequence>
<dbReference type="PROSITE" id="PS50011">
    <property type="entry name" value="PROTEIN_KINASE_DOM"/>
    <property type="match status" value="1"/>
</dbReference>
<feature type="compositionally biased region" description="Low complexity" evidence="42">
    <location>
        <begin position="206"/>
        <end position="231"/>
    </location>
</feature>
<evidence type="ECO:0000256" key="1">
    <source>
        <dbReference type="ARBA" id="ARBA00001946"/>
    </source>
</evidence>
<reference evidence="45" key="2">
    <citation type="submission" date="2025-08" db="UniProtKB">
        <authorList>
            <consortium name="Ensembl"/>
        </authorList>
    </citation>
    <scope>IDENTIFICATION</scope>
</reference>
<evidence type="ECO:0000256" key="27">
    <source>
        <dbReference type="ARBA" id="ARBA00022949"/>
    </source>
</evidence>
<evidence type="ECO:0000256" key="29">
    <source>
        <dbReference type="ARBA" id="ARBA00023137"/>
    </source>
</evidence>
<dbReference type="SMART" id="SM00219">
    <property type="entry name" value="TyrKc"/>
    <property type="match status" value="1"/>
</dbReference>
<dbReference type="Gene3D" id="3.30.200.20">
    <property type="entry name" value="Phosphorylase Kinase, domain 1"/>
    <property type="match status" value="1"/>
</dbReference>
<evidence type="ECO:0000256" key="28">
    <source>
        <dbReference type="ARBA" id="ARBA00023136"/>
    </source>
</evidence>
<evidence type="ECO:0000256" key="37">
    <source>
        <dbReference type="ARBA" id="ARBA00077194"/>
    </source>
</evidence>
<keyword evidence="20" id="KW-0479">Metal-binding</keyword>
<dbReference type="Gene3D" id="4.10.680.10">
    <property type="entry name" value="Cdc42-like binding domain"/>
    <property type="match status" value="1"/>
</dbReference>
<dbReference type="InterPro" id="IPR030220">
    <property type="entry name" value="Ack1_UBA_dom"/>
</dbReference>
<feature type="region of interest" description="Disordered" evidence="42">
    <location>
        <begin position="373"/>
        <end position="408"/>
    </location>
</feature>
<dbReference type="Gene3D" id="1.10.8.10">
    <property type="entry name" value="DNA helicase RuvA subunit, C-terminal domain"/>
    <property type="match status" value="1"/>
</dbReference>
<dbReference type="PANTHER" id="PTHR14254">
    <property type="entry name" value="GENE 33 POLYPEPTIDE"/>
    <property type="match status" value="1"/>
</dbReference>
<evidence type="ECO:0000256" key="17">
    <source>
        <dbReference type="ARBA" id="ARBA00022553"/>
    </source>
</evidence>
<dbReference type="CDD" id="cd05040">
    <property type="entry name" value="PTKc_Ack_like"/>
    <property type="match status" value="1"/>
</dbReference>
<evidence type="ECO:0000256" key="34">
    <source>
        <dbReference type="ARBA" id="ARBA00048679"/>
    </source>
</evidence>
<comment type="similarity">
    <text evidence="35">Belongs to the protein kinase superfamily. Tyr protein kinase family.</text>
</comment>
<dbReference type="GO" id="GO:0004674">
    <property type="term" value="F:protein serine/threonine kinase activity"/>
    <property type="evidence" value="ECO:0007669"/>
    <property type="project" value="UniProtKB-KW"/>
</dbReference>
<dbReference type="InterPro" id="IPR052112">
    <property type="entry name" value="EGFR_SigReg_Kinase"/>
</dbReference>
<dbReference type="SUPFAM" id="SSF50044">
    <property type="entry name" value="SH3-domain"/>
    <property type="match status" value="1"/>
</dbReference>
<organism evidence="45 46">
    <name type="scientific">Anas platyrhynchos platyrhynchos</name>
    <name type="common">Northern mallard</name>
    <dbReference type="NCBI Taxonomy" id="8840"/>
    <lineage>
        <taxon>Eukaryota</taxon>
        <taxon>Metazoa</taxon>
        <taxon>Chordata</taxon>
        <taxon>Craniata</taxon>
        <taxon>Vertebrata</taxon>
        <taxon>Euteleostomi</taxon>
        <taxon>Archelosauria</taxon>
        <taxon>Archosauria</taxon>
        <taxon>Dinosauria</taxon>
        <taxon>Saurischia</taxon>
        <taxon>Theropoda</taxon>
        <taxon>Coelurosauria</taxon>
        <taxon>Aves</taxon>
        <taxon>Neognathae</taxon>
        <taxon>Galloanserae</taxon>
        <taxon>Anseriformes</taxon>
        <taxon>Anatidae</taxon>
        <taxon>Anatinae</taxon>
        <taxon>Anas</taxon>
    </lineage>
</organism>
<keyword evidence="16" id="KW-0723">Serine/threonine-protein kinase</keyword>
<dbReference type="GO" id="GO:0005912">
    <property type="term" value="C:adherens junction"/>
    <property type="evidence" value="ECO:0007669"/>
    <property type="project" value="UniProtKB-SubCell"/>
</dbReference>
<evidence type="ECO:0000256" key="42">
    <source>
        <dbReference type="SAM" id="MobiDB-lite"/>
    </source>
</evidence>
<comment type="subcellular location">
    <subcellularLocation>
        <location evidence="8">Cell junction</location>
        <location evidence="8">Adherens junction</location>
    </subcellularLocation>
    <subcellularLocation>
        <location evidence="6">Cell membrane</location>
    </subcellularLocation>
    <subcellularLocation>
        <location evidence="7">Cytoplasm</location>
        <location evidence="7">Cytosol</location>
    </subcellularLocation>
    <subcellularLocation>
        <location evidence="5">Cytoplasmic vesicle membrane</location>
        <topology evidence="5">Peripheral membrane protein</topology>
        <orientation evidence="5">Cytoplasmic side</orientation>
    </subcellularLocation>
    <subcellularLocation>
        <location evidence="3">Cytoplasmic vesicle</location>
        <location evidence="3">Clathrin-coated vesicle</location>
    </subcellularLocation>
    <subcellularLocation>
        <location evidence="4">Endosome</location>
    </subcellularLocation>
    <subcellularLocation>
        <location evidence="9">Membrane</location>
        <location evidence="9">Clathrin-coated pit</location>
    </subcellularLocation>
    <subcellularLocation>
        <location evidence="2">Nucleus</location>
    </subcellularLocation>
</comment>
<evidence type="ECO:0000256" key="3">
    <source>
        <dbReference type="ARBA" id="ARBA00004132"/>
    </source>
</evidence>
<dbReference type="OMA" id="KSWMSKX"/>
<evidence type="ECO:0000256" key="6">
    <source>
        <dbReference type="ARBA" id="ARBA00004236"/>
    </source>
</evidence>
<feature type="compositionally biased region" description="Pro residues" evidence="42">
    <location>
        <begin position="1057"/>
        <end position="1067"/>
    </location>
</feature>
<evidence type="ECO:0000256" key="14">
    <source>
        <dbReference type="ARBA" id="ARBA00022481"/>
    </source>
</evidence>
<comment type="catalytic activity">
    <reaction evidence="33">
        <text>L-threonyl-[protein] + ATP = O-phospho-L-threonyl-[protein] + ADP + H(+)</text>
        <dbReference type="Rhea" id="RHEA:46608"/>
        <dbReference type="Rhea" id="RHEA-COMP:11060"/>
        <dbReference type="Rhea" id="RHEA-COMP:11605"/>
        <dbReference type="ChEBI" id="CHEBI:15378"/>
        <dbReference type="ChEBI" id="CHEBI:30013"/>
        <dbReference type="ChEBI" id="CHEBI:30616"/>
        <dbReference type="ChEBI" id="CHEBI:61977"/>
        <dbReference type="ChEBI" id="CHEBI:456216"/>
        <dbReference type="EC" id="2.7.11.1"/>
    </reaction>
</comment>
<dbReference type="FunFam" id="1.10.510.10:FF:000080">
    <property type="entry name" value="Putative activated CDC42 kinase 1"/>
    <property type="match status" value="1"/>
</dbReference>
<keyword evidence="17" id="KW-0597">Phosphoprotein</keyword>
<keyword evidence="28" id="KW-0472">Membrane</keyword>
<dbReference type="GO" id="GO:0042059">
    <property type="term" value="P:negative regulation of epidermal growth factor receptor signaling pathway"/>
    <property type="evidence" value="ECO:0007669"/>
    <property type="project" value="TreeGrafter"/>
</dbReference>
<evidence type="ECO:0000256" key="39">
    <source>
        <dbReference type="PIRSR" id="PIRSR630220-2"/>
    </source>
</evidence>
<feature type="region of interest" description="Disordered" evidence="42">
    <location>
        <begin position="923"/>
        <end position="962"/>
    </location>
</feature>
<dbReference type="InterPro" id="IPR011009">
    <property type="entry name" value="Kinase-like_dom_sf"/>
</dbReference>
<feature type="region of interest" description="Disordered" evidence="42">
    <location>
        <begin position="801"/>
        <end position="887"/>
    </location>
</feature>
<keyword evidence="15" id="KW-0963">Cytoplasm</keyword>
<keyword evidence="19" id="KW-0808">Transferase</keyword>
<keyword evidence="21 39" id="KW-0547">Nucleotide-binding</keyword>
<dbReference type="InterPro" id="IPR001452">
    <property type="entry name" value="SH3_domain"/>
</dbReference>
<dbReference type="GO" id="GO:0030659">
    <property type="term" value="C:cytoplasmic vesicle membrane"/>
    <property type="evidence" value="ECO:0007669"/>
    <property type="project" value="UniProtKB-SubCell"/>
</dbReference>
<dbReference type="PROSITE" id="PS00107">
    <property type="entry name" value="PROTEIN_KINASE_ATP"/>
    <property type="match status" value="1"/>
</dbReference>
<feature type="domain" description="Protein kinase" evidence="44">
    <location>
        <begin position="418"/>
        <end position="677"/>
    </location>
</feature>
<dbReference type="GO" id="GO:0004712">
    <property type="term" value="F:protein serine/threonine/tyrosine kinase activity"/>
    <property type="evidence" value="ECO:0007669"/>
    <property type="project" value="InterPro"/>
</dbReference>
<evidence type="ECO:0000256" key="5">
    <source>
        <dbReference type="ARBA" id="ARBA00004180"/>
    </source>
</evidence>
<evidence type="ECO:0000259" key="43">
    <source>
        <dbReference type="PROSITE" id="PS50002"/>
    </source>
</evidence>
<evidence type="ECO:0000313" key="46">
    <source>
        <dbReference type="Proteomes" id="UP000016666"/>
    </source>
</evidence>
<dbReference type="GO" id="GO:0005886">
    <property type="term" value="C:plasma membrane"/>
    <property type="evidence" value="ECO:0007669"/>
    <property type="project" value="UniProtKB-SubCell"/>
</dbReference>
<keyword evidence="13" id="KW-1003">Cell membrane</keyword>
<evidence type="ECO:0000256" key="9">
    <source>
        <dbReference type="ARBA" id="ARBA00004600"/>
    </source>
</evidence>
<dbReference type="GO" id="GO:0006897">
    <property type="term" value="P:endocytosis"/>
    <property type="evidence" value="ECO:0007669"/>
    <property type="project" value="UniProtKB-KW"/>
</dbReference>
<reference evidence="45 46" key="1">
    <citation type="submission" date="2017-10" db="EMBL/GenBank/DDBJ databases">
        <title>A new Pekin duck reference genome.</title>
        <authorList>
            <person name="Hou Z.-C."/>
            <person name="Zhou Z.-K."/>
            <person name="Zhu F."/>
            <person name="Hou S.-S."/>
        </authorList>
    </citation>
    <scope>NUCLEOTIDE SEQUENCE [LARGE SCALE GENOMIC DNA]</scope>
</reference>
<dbReference type="InterPro" id="IPR037085">
    <property type="entry name" value="Cdc42-bd-like_dom_sf"/>
</dbReference>
<dbReference type="Gene3D" id="1.10.510.10">
    <property type="entry name" value="Transferase(Phosphotransferase) domain 1"/>
    <property type="match status" value="1"/>
</dbReference>
<protein>
    <recommendedName>
        <fullName evidence="36">Activated CDC42 kinase 1</fullName>
        <ecNumber evidence="10">2.7.10.2</ecNumber>
        <ecNumber evidence="11">2.7.11.1</ecNumber>
    </recommendedName>
    <alternativeName>
        <fullName evidence="37">Tyrosine kinase non-receptor protein 2</fullName>
    </alternativeName>
</protein>
<dbReference type="GO" id="GO:0005634">
    <property type="term" value="C:nucleus"/>
    <property type="evidence" value="ECO:0007669"/>
    <property type="project" value="UniProtKB-SubCell"/>
</dbReference>
<dbReference type="PROSITE" id="PS50002">
    <property type="entry name" value="SH3"/>
    <property type="match status" value="1"/>
</dbReference>
<dbReference type="FunFam" id="4.10.680.10:FF:000001">
    <property type="entry name" value="activated CDC42 kinase 1 isoform X1"/>
    <property type="match status" value="1"/>
</dbReference>
<evidence type="ECO:0000256" key="24">
    <source>
        <dbReference type="ARBA" id="ARBA00022840"/>
    </source>
</evidence>
<evidence type="ECO:0000256" key="10">
    <source>
        <dbReference type="ARBA" id="ARBA00011903"/>
    </source>
</evidence>
<evidence type="ECO:0000256" key="33">
    <source>
        <dbReference type="ARBA" id="ARBA00047899"/>
    </source>
</evidence>
<keyword evidence="12 40" id="KW-0728">SH3 domain</keyword>
<evidence type="ECO:0000256" key="41">
    <source>
        <dbReference type="PROSITE-ProRule" id="PRU10141"/>
    </source>
</evidence>
<evidence type="ECO:0000256" key="23">
    <source>
        <dbReference type="ARBA" id="ARBA00022777"/>
    </source>
</evidence>
<dbReference type="InterPro" id="IPR008266">
    <property type="entry name" value="Tyr_kinase_AS"/>
</dbReference>
<evidence type="ECO:0000256" key="15">
    <source>
        <dbReference type="ARBA" id="ARBA00022490"/>
    </source>
</evidence>
<dbReference type="Pfam" id="PF11555">
    <property type="entry name" value="Inhibitor_Mig-6"/>
    <property type="match status" value="1"/>
</dbReference>
<evidence type="ECO:0000256" key="13">
    <source>
        <dbReference type="ARBA" id="ARBA00022475"/>
    </source>
</evidence>
<dbReference type="Pfam" id="PF07714">
    <property type="entry name" value="PK_Tyr_Ser-Thr"/>
    <property type="match status" value="1"/>
</dbReference>
<dbReference type="InterPro" id="IPR020635">
    <property type="entry name" value="Tyr_kinase_cat_dom"/>
</dbReference>
<feature type="active site" description="Proton acceptor" evidence="38">
    <location>
        <position position="544"/>
    </location>
</feature>
<dbReference type="Proteomes" id="UP000016666">
    <property type="component" value="Chromosome 9"/>
</dbReference>
<evidence type="ECO:0000256" key="16">
    <source>
        <dbReference type="ARBA" id="ARBA00022527"/>
    </source>
</evidence>
<evidence type="ECO:0000256" key="20">
    <source>
        <dbReference type="ARBA" id="ARBA00022723"/>
    </source>
</evidence>
<dbReference type="InterPro" id="IPR017441">
    <property type="entry name" value="Protein_kinase_ATP_BS"/>
</dbReference>
<keyword evidence="26" id="KW-0832">Ubl conjugation</keyword>
<keyword evidence="31" id="KW-0539">Nucleus</keyword>
<evidence type="ECO:0000256" key="22">
    <source>
        <dbReference type="ARBA" id="ARBA00022753"/>
    </source>
</evidence>
<accession>A0A493T0V6</accession>
<dbReference type="InterPro" id="IPR009060">
    <property type="entry name" value="UBA-like_sf"/>
</dbReference>
<dbReference type="Pfam" id="PF22931">
    <property type="entry name" value="SAM_TNK"/>
    <property type="match status" value="1"/>
</dbReference>